<name>A0A918G9F2_9PSEU</name>
<evidence type="ECO:0000313" key="2">
    <source>
        <dbReference type="EMBL" id="GGS24003.1"/>
    </source>
</evidence>
<keyword evidence="3" id="KW-1185">Reference proteome</keyword>
<dbReference type="Pfam" id="PF22599">
    <property type="entry name" value="SecDF_P1_head"/>
    <property type="match status" value="1"/>
</dbReference>
<proteinExistence type="predicted"/>
<dbReference type="AlphaFoldDB" id="A0A918G9F2"/>
<reference evidence="2" key="2">
    <citation type="submission" date="2020-09" db="EMBL/GenBank/DDBJ databases">
        <authorList>
            <person name="Sun Q."/>
            <person name="Ohkuma M."/>
        </authorList>
    </citation>
    <scope>NUCLEOTIDE SEQUENCE</scope>
    <source>
        <strain evidence="2">JCM 3276</strain>
    </source>
</reference>
<dbReference type="InterPro" id="IPR054384">
    <property type="entry name" value="SecDF_P1_head"/>
</dbReference>
<evidence type="ECO:0000313" key="3">
    <source>
        <dbReference type="Proteomes" id="UP000660680"/>
    </source>
</evidence>
<evidence type="ECO:0000259" key="1">
    <source>
        <dbReference type="Pfam" id="PF22599"/>
    </source>
</evidence>
<gene>
    <name evidence="2" type="ORF">GCM10010171_16440</name>
</gene>
<protein>
    <recommendedName>
        <fullName evidence="1">SecDF P1 head subdomain domain-containing protein</fullName>
    </recommendedName>
</protein>
<dbReference type="Gene3D" id="3.30.1360.200">
    <property type="match status" value="1"/>
</dbReference>
<dbReference type="EMBL" id="BMRB01000001">
    <property type="protein sequence ID" value="GGS24003.1"/>
    <property type="molecule type" value="Genomic_DNA"/>
</dbReference>
<dbReference type="Proteomes" id="UP000660680">
    <property type="component" value="Unassembled WGS sequence"/>
</dbReference>
<organism evidence="2 3">
    <name type="scientific">Actinokineospora fastidiosa</name>
    <dbReference type="NCBI Taxonomy" id="1816"/>
    <lineage>
        <taxon>Bacteria</taxon>
        <taxon>Bacillati</taxon>
        <taxon>Actinomycetota</taxon>
        <taxon>Actinomycetes</taxon>
        <taxon>Pseudonocardiales</taxon>
        <taxon>Pseudonocardiaceae</taxon>
        <taxon>Actinokineospora</taxon>
    </lineage>
</organism>
<comment type="caution">
    <text evidence="2">The sequence shown here is derived from an EMBL/GenBank/DDBJ whole genome shotgun (WGS) entry which is preliminary data.</text>
</comment>
<reference evidence="2" key="1">
    <citation type="journal article" date="2014" name="Int. J. Syst. Evol. Microbiol.">
        <title>Complete genome sequence of Corynebacterium casei LMG S-19264T (=DSM 44701T), isolated from a smear-ripened cheese.</title>
        <authorList>
            <consortium name="US DOE Joint Genome Institute (JGI-PGF)"/>
            <person name="Walter F."/>
            <person name="Albersmeier A."/>
            <person name="Kalinowski J."/>
            <person name="Ruckert C."/>
        </authorList>
    </citation>
    <scope>NUCLEOTIDE SEQUENCE</scope>
    <source>
        <strain evidence="2">JCM 3276</strain>
    </source>
</reference>
<sequence length="204" mass="20726">MVLTGCQSTVDGGAVREAALEFRPVVVSYPTNALTPGVTSSACPGKAASADKACRQSADLAPAGSTPADPAAQMAALNALDCGGADPLDADPALPLAACDRDGVELFILDKAFLDERHVAEATSGIDPQGVGYVVTLSFTAEGTDIWARHTESHVNERVAFLVDGKVVSAPTIQGAIHGDTTIHGGVNGFTRDEAENLVAALGG</sequence>
<feature type="domain" description="SecDF P1 head subdomain" evidence="1">
    <location>
        <begin position="103"/>
        <end position="202"/>
    </location>
</feature>
<accession>A0A918G9F2</accession>